<dbReference type="CDD" id="cd10017">
    <property type="entry name" value="B3_DNA"/>
    <property type="match status" value="1"/>
</dbReference>
<evidence type="ECO:0000313" key="8">
    <source>
        <dbReference type="EMBL" id="PQP92481.1"/>
    </source>
</evidence>
<name>A0A314XGB9_PRUYE</name>
<dbReference type="SUPFAM" id="SSF101936">
    <property type="entry name" value="DNA-binding pseudobarrel domain"/>
    <property type="match status" value="1"/>
</dbReference>
<feature type="region of interest" description="Disordered" evidence="6">
    <location>
        <begin position="231"/>
        <end position="276"/>
    </location>
</feature>
<dbReference type="GO" id="GO:0003677">
    <property type="term" value="F:DNA binding"/>
    <property type="evidence" value="ECO:0007669"/>
    <property type="project" value="UniProtKB-KW"/>
</dbReference>
<dbReference type="STRING" id="2094558.A0A314XGB9"/>
<dbReference type="InterPro" id="IPR044837">
    <property type="entry name" value="REM16-like"/>
</dbReference>
<sequence length="276" mass="30875">MFGAVVMQYVIEIHGGGKSITARFPKGTEPILGRLHPSTTSGKAIALQRAKAFKSDNPFFMVSMGRTNIDGYRNVDFPAKRHDRGTSSTPRFLKRTQVVRGRMHPLTTSGKALALQRAKAYKSDKPSFIVPMHRSYIGRHPMWLTSDFSILMGHLSKNSANVTLWDLGGRAWVVEFIAKPRAKFQSGWHEFVRGNNLNIDDVCVFVLIDDTRLVFEVVIFRAVEAANCTLSPDVDGEETDEDGDSVDSLDDFPPCPKTRKISPIAPQPHKKQNMFN</sequence>
<evidence type="ECO:0000256" key="6">
    <source>
        <dbReference type="SAM" id="MobiDB-lite"/>
    </source>
</evidence>
<reference evidence="8 9" key="1">
    <citation type="submission" date="2018-02" db="EMBL/GenBank/DDBJ databases">
        <title>Draft genome of wild Prunus yedoensis var. nudiflora.</title>
        <authorList>
            <person name="Baek S."/>
            <person name="Kim J.-H."/>
            <person name="Choi K."/>
            <person name="Kim G.-B."/>
            <person name="Cho A."/>
            <person name="Jang H."/>
            <person name="Shin C.-H."/>
            <person name="Yu H.-J."/>
            <person name="Mun J.-H."/>
        </authorList>
    </citation>
    <scope>NUCLEOTIDE SEQUENCE [LARGE SCALE GENOMIC DNA]</scope>
    <source>
        <strain evidence="9">cv. Jeju island</strain>
        <tissue evidence="8">Leaf</tissue>
    </source>
</reference>
<evidence type="ECO:0000256" key="4">
    <source>
        <dbReference type="ARBA" id="ARBA00023163"/>
    </source>
</evidence>
<dbReference type="GO" id="GO:0005634">
    <property type="term" value="C:nucleus"/>
    <property type="evidence" value="ECO:0007669"/>
    <property type="project" value="UniProtKB-SubCell"/>
</dbReference>
<dbReference type="PANTHER" id="PTHR31391:SF4">
    <property type="entry name" value="B3 DOMAIN-CONTAINING PROTEIN OS03G0184500"/>
    <property type="match status" value="1"/>
</dbReference>
<keyword evidence="3" id="KW-0238">DNA-binding</keyword>
<comment type="caution">
    <text evidence="8">The sequence shown here is derived from an EMBL/GenBank/DDBJ whole genome shotgun (WGS) entry which is preliminary data.</text>
</comment>
<feature type="domain" description="TF-B3" evidence="7">
    <location>
        <begin position="127"/>
        <end position="223"/>
    </location>
</feature>
<keyword evidence="2" id="KW-0805">Transcription regulation</keyword>
<evidence type="ECO:0000256" key="5">
    <source>
        <dbReference type="ARBA" id="ARBA00023242"/>
    </source>
</evidence>
<accession>A0A314XGB9</accession>
<proteinExistence type="predicted"/>
<dbReference type="SMART" id="SM01019">
    <property type="entry name" value="B3"/>
    <property type="match status" value="1"/>
</dbReference>
<keyword evidence="5" id="KW-0539">Nucleus</keyword>
<keyword evidence="9" id="KW-1185">Reference proteome</keyword>
<feature type="compositionally biased region" description="Acidic residues" evidence="6">
    <location>
        <begin position="234"/>
        <end position="250"/>
    </location>
</feature>
<gene>
    <name evidence="8" type="ORF">Pyn_24900</name>
</gene>
<dbReference type="InterPro" id="IPR003340">
    <property type="entry name" value="B3_DNA-bd"/>
</dbReference>
<keyword evidence="4" id="KW-0804">Transcription</keyword>
<dbReference type="Proteomes" id="UP000250321">
    <property type="component" value="Unassembled WGS sequence"/>
</dbReference>
<evidence type="ECO:0000256" key="3">
    <source>
        <dbReference type="ARBA" id="ARBA00023125"/>
    </source>
</evidence>
<dbReference type="Gene3D" id="2.40.330.10">
    <property type="entry name" value="DNA-binding pseudobarrel domain"/>
    <property type="match status" value="1"/>
</dbReference>
<dbReference type="PROSITE" id="PS50863">
    <property type="entry name" value="B3"/>
    <property type="match status" value="1"/>
</dbReference>
<evidence type="ECO:0000313" key="9">
    <source>
        <dbReference type="Proteomes" id="UP000250321"/>
    </source>
</evidence>
<dbReference type="InterPro" id="IPR015300">
    <property type="entry name" value="DNA-bd_pseudobarrel_sf"/>
</dbReference>
<dbReference type="Pfam" id="PF02362">
    <property type="entry name" value="B3"/>
    <property type="match status" value="1"/>
</dbReference>
<evidence type="ECO:0000256" key="1">
    <source>
        <dbReference type="ARBA" id="ARBA00004123"/>
    </source>
</evidence>
<protein>
    <recommendedName>
        <fullName evidence="7">TF-B3 domain-containing protein</fullName>
    </recommendedName>
</protein>
<dbReference type="PANTHER" id="PTHR31391">
    <property type="entry name" value="B3 DOMAIN-CONTAINING PROTEIN OS11G0197600-RELATED"/>
    <property type="match status" value="1"/>
</dbReference>
<dbReference type="AlphaFoldDB" id="A0A314XGB9"/>
<evidence type="ECO:0000256" key="2">
    <source>
        <dbReference type="ARBA" id="ARBA00023015"/>
    </source>
</evidence>
<evidence type="ECO:0000259" key="7">
    <source>
        <dbReference type="PROSITE" id="PS50863"/>
    </source>
</evidence>
<dbReference type="OrthoDB" id="623918at2759"/>
<dbReference type="EMBL" id="PJQY01002565">
    <property type="protein sequence ID" value="PQP92481.1"/>
    <property type="molecule type" value="Genomic_DNA"/>
</dbReference>
<organism evidence="8 9">
    <name type="scientific">Prunus yedoensis var. nudiflora</name>
    <dbReference type="NCBI Taxonomy" id="2094558"/>
    <lineage>
        <taxon>Eukaryota</taxon>
        <taxon>Viridiplantae</taxon>
        <taxon>Streptophyta</taxon>
        <taxon>Embryophyta</taxon>
        <taxon>Tracheophyta</taxon>
        <taxon>Spermatophyta</taxon>
        <taxon>Magnoliopsida</taxon>
        <taxon>eudicotyledons</taxon>
        <taxon>Gunneridae</taxon>
        <taxon>Pentapetalae</taxon>
        <taxon>rosids</taxon>
        <taxon>fabids</taxon>
        <taxon>Rosales</taxon>
        <taxon>Rosaceae</taxon>
        <taxon>Amygdaloideae</taxon>
        <taxon>Amygdaleae</taxon>
        <taxon>Prunus</taxon>
    </lineage>
</organism>
<comment type="subcellular location">
    <subcellularLocation>
        <location evidence="1">Nucleus</location>
    </subcellularLocation>
</comment>